<evidence type="ECO:0000313" key="3">
    <source>
        <dbReference type="Proteomes" id="UP000002412"/>
    </source>
</evidence>
<evidence type="ECO:0008006" key="4">
    <source>
        <dbReference type="Google" id="ProtNLM"/>
    </source>
</evidence>
<dbReference type="EMBL" id="CP000719">
    <property type="protein sequence ID" value="ABS45769.1"/>
    <property type="molecule type" value="Genomic_DNA"/>
</dbReference>
<dbReference type="InterPro" id="IPR011010">
    <property type="entry name" value="DNA_brk_join_enz"/>
</dbReference>
<keyword evidence="2" id="KW-0614">Plasmid</keyword>
<accession>A0A0U1QTR0</accession>
<evidence type="ECO:0000256" key="1">
    <source>
        <dbReference type="ARBA" id="ARBA00023172"/>
    </source>
</evidence>
<dbReference type="Proteomes" id="UP000002412">
    <property type="component" value="Plasmid p_153kb"/>
</dbReference>
<geneLocation type="plasmid" evidence="3">
    <name>plasmid_153kb</name>
</geneLocation>
<protein>
    <recommendedName>
        <fullName evidence="4">Tyr recombinase domain-containing protein</fullName>
    </recommendedName>
</protein>
<dbReference type="HOGENOM" id="CLU_072754_0_0_6"/>
<evidence type="ECO:0000313" key="2">
    <source>
        <dbReference type="EMBL" id="ABS45769.1"/>
    </source>
</evidence>
<organism evidence="2 3">
    <name type="scientific">Yersinia pseudotuberculosis serotype O:1b (strain IP 31758)</name>
    <dbReference type="NCBI Taxonomy" id="349747"/>
    <lineage>
        <taxon>Bacteria</taxon>
        <taxon>Pseudomonadati</taxon>
        <taxon>Pseudomonadota</taxon>
        <taxon>Gammaproteobacteria</taxon>
        <taxon>Enterobacterales</taxon>
        <taxon>Yersiniaceae</taxon>
        <taxon>Yersinia</taxon>
    </lineage>
</organism>
<dbReference type="GO" id="GO:0003677">
    <property type="term" value="F:DNA binding"/>
    <property type="evidence" value="ECO:0007669"/>
    <property type="project" value="InterPro"/>
</dbReference>
<dbReference type="Gene3D" id="1.10.443.10">
    <property type="entry name" value="Intergrase catalytic core"/>
    <property type="match status" value="1"/>
</dbReference>
<dbReference type="GO" id="GO:0015074">
    <property type="term" value="P:DNA integration"/>
    <property type="evidence" value="ECO:0007669"/>
    <property type="project" value="InterPro"/>
</dbReference>
<dbReference type="KEGG" id="ypi:YpsIP31758_B0113"/>
<dbReference type="GO" id="GO:0006310">
    <property type="term" value="P:DNA recombination"/>
    <property type="evidence" value="ECO:0007669"/>
    <property type="project" value="UniProtKB-KW"/>
</dbReference>
<name>A0A0U1QTR0_YERP3</name>
<dbReference type="SUPFAM" id="SSF56349">
    <property type="entry name" value="DNA breaking-rejoining enzymes"/>
    <property type="match status" value="1"/>
</dbReference>
<dbReference type="AlphaFoldDB" id="A0A0U1QTR0"/>
<proteinExistence type="predicted"/>
<sequence length="344" mass="39066">MRNVNRMLKQLRRTELNPTPEALCNYFSQRIEENTIAQATARLYKSSIIYYLSTLASKRVDTGGGIDDLNNLYSFLGRVKTSRLPLRTDKTSSPKMKRFSNEIIGQLEHLAMVNNKFKNLPFVISFIKANLITGLRPIEWMGTSFYNYIHKDTNNCFIRVAADNKISSSPALCVRNAKTTHGRGNGEYRDIIFKDIDIKSLSHIVHFKDLIDRALHNNHSPDKRKVAERLFHQAQETLRKALKKIGYGDDDKIPSLYSTRHQCVADAKKSGLNQTEIAALFGHWSTDTAKIHYGKKIHGNNKLKIAPSIESVNAVKINKSKNTLDNKLSPSASHIDLAKDWIKN</sequence>
<keyword evidence="1" id="KW-0233">DNA recombination</keyword>
<gene>
    <name evidence="2" type="ordered locus">YpsIP31758_B0113</name>
</gene>
<dbReference type="InterPro" id="IPR013762">
    <property type="entry name" value="Integrase-like_cat_sf"/>
</dbReference>
<reference evidence="2 3" key="1">
    <citation type="journal article" date="2007" name="PLoS Genet.">
        <title>The complete genome sequence of Yersinia pseudotuberculosis IP31758, the causative agent of Far East scarlet-like fever.</title>
        <authorList>
            <person name="Eppinger M."/>
            <person name="Rosovitz M.J."/>
            <person name="Fricke W.F."/>
            <person name="Rasko D.A."/>
            <person name="Kokorina G."/>
            <person name="Fayolle C."/>
            <person name="Lindler L.E."/>
            <person name="Carniel E."/>
            <person name="Ravel J."/>
        </authorList>
    </citation>
    <scope>NUCLEOTIDE SEQUENCE [LARGE SCALE GENOMIC DNA]</scope>
    <source>
        <strain evidence="2 3">IP 31758</strain>
        <plasmid evidence="3">Plasmid plasmid_153kb</plasmid>
    </source>
</reference>